<organism evidence="2 3">
    <name type="scientific">Microbacterium resistens</name>
    <dbReference type="NCBI Taxonomy" id="156977"/>
    <lineage>
        <taxon>Bacteria</taxon>
        <taxon>Bacillati</taxon>
        <taxon>Actinomycetota</taxon>
        <taxon>Actinomycetes</taxon>
        <taxon>Micrococcales</taxon>
        <taxon>Microbacteriaceae</taxon>
        <taxon>Microbacterium</taxon>
    </lineage>
</organism>
<evidence type="ECO:0000256" key="1">
    <source>
        <dbReference type="SAM" id="MobiDB-lite"/>
    </source>
</evidence>
<dbReference type="EMBL" id="JAVDUM010000011">
    <property type="protein sequence ID" value="MDR6867998.1"/>
    <property type="molecule type" value="Genomic_DNA"/>
</dbReference>
<feature type="compositionally biased region" description="Basic residues" evidence="1">
    <location>
        <begin position="124"/>
        <end position="133"/>
    </location>
</feature>
<comment type="caution">
    <text evidence="2">The sequence shown here is derived from an EMBL/GenBank/DDBJ whole genome shotgun (WGS) entry which is preliminary data.</text>
</comment>
<feature type="compositionally biased region" description="Basic residues" evidence="1">
    <location>
        <begin position="278"/>
        <end position="290"/>
    </location>
</feature>
<protein>
    <submittedName>
        <fullName evidence="2">Uncharacterized protein</fullName>
    </submittedName>
</protein>
<evidence type="ECO:0000313" key="3">
    <source>
        <dbReference type="Proteomes" id="UP001259347"/>
    </source>
</evidence>
<reference evidence="2 3" key="1">
    <citation type="submission" date="2023-07" db="EMBL/GenBank/DDBJ databases">
        <title>Sorghum-associated microbial communities from plants grown in Nebraska, USA.</title>
        <authorList>
            <person name="Schachtman D."/>
        </authorList>
    </citation>
    <scope>NUCLEOTIDE SEQUENCE [LARGE SCALE GENOMIC DNA]</scope>
    <source>
        <strain evidence="2 3">2980</strain>
    </source>
</reference>
<name>A0ABU1SGB6_9MICO</name>
<accession>A0ABU1SGB6</accession>
<feature type="compositionally biased region" description="Low complexity" evidence="1">
    <location>
        <begin position="207"/>
        <end position="232"/>
    </location>
</feature>
<proteinExistence type="predicted"/>
<feature type="region of interest" description="Disordered" evidence="1">
    <location>
        <begin position="51"/>
        <end position="304"/>
    </location>
</feature>
<evidence type="ECO:0000313" key="2">
    <source>
        <dbReference type="EMBL" id="MDR6867998.1"/>
    </source>
</evidence>
<feature type="compositionally biased region" description="Gly residues" evidence="1">
    <location>
        <begin position="258"/>
        <end position="274"/>
    </location>
</feature>
<keyword evidence="3" id="KW-1185">Reference proteome</keyword>
<dbReference type="Proteomes" id="UP001259347">
    <property type="component" value="Unassembled WGS sequence"/>
</dbReference>
<sequence length="304" mass="32133">MKSRFKRGLKVRCHRSTCAQHWGKSSRRNAGRARIRTPVSLDTAHDLGYGAAAPRVSKPTPIMGALSPRPSAHPSTIAPPPPPYGTLRRRPAPGPCGPPSASPRTPLGVPADAPRPAPVLTAGRRPRRRSAVRGRRDCNCAARQQENRAVSERSCSLAEDGRAEGLRRAAQGPDASHGPHRLRSASPTVRCPPAYASSDPDVGLSDPALHPAPAHSGPAPAHSGPAPGAPVAKCAAQSRPTRHFSRREARRAAHFATGGDGTGGDGTGGDGAGEGRGRARRRPRIQRNRGRRTDRATWRRRPGG</sequence>
<gene>
    <name evidence="2" type="ORF">J2Y69_002606</name>
</gene>
<feature type="compositionally biased region" description="Pro residues" evidence="1">
    <location>
        <begin position="92"/>
        <end position="101"/>
    </location>
</feature>